<sequence>MKFQKQIKNIFATLFLINLVHAQNQHEELILVPGPVTAKYKKNDLNETYDESSIEIQCIDTKCNTSSDNVLLDEGKITISNSGTYILGGDLNGQLNIAANQDDTIHLVLRNFTLTSNFGPAIYGEKCKKVIITTEGQNTISDSMNYPKDINIIDEVETDSITIDSFATDTVDDDEVNTDETENKNKQPNACIYIKSNLTFNGKGTLDINANFDEGIRTKKNLKVVSGKINITAKGNGIKAKESFSIKDGEINIDSGNIGIKITKHTDPEEGYVVIDGGKITINAPESGIQSITHLTINDGLIDVKGCKVGLEGQMIDISGGEIYTIAKEDAISALKYNNTERNINNAFDEQVYLRVTGGKIDVSVDGPENDGLDTTGSMYIGGTSEIYIGVVYGGTFGGMGGLDSDGYKSVEASAKLFITSSGNFPLEGVAEVREDGIKGTTGREELSVEDIMKIYPERTREKAEEIHELTKKIRESGQKFVYDRPETCTVKQPYIRVILDEIQLGGIPITITDSKGNVVIERTPITQFAIVFYTSPDMIEGETYTVSAGKYTSSQAAKVDNKK</sequence>
<dbReference type="Proteomes" id="UP000193944">
    <property type="component" value="Unassembled WGS sequence"/>
</dbReference>
<evidence type="ECO:0008006" key="4">
    <source>
        <dbReference type="Google" id="ProtNLM"/>
    </source>
</evidence>
<feature type="signal peptide" evidence="1">
    <location>
        <begin position="1"/>
        <end position="22"/>
    </location>
</feature>
<evidence type="ECO:0000313" key="3">
    <source>
        <dbReference type="Proteomes" id="UP000193944"/>
    </source>
</evidence>
<evidence type="ECO:0000256" key="1">
    <source>
        <dbReference type="SAM" id="SignalP"/>
    </source>
</evidence>
<comment type="caution">
    <text evidence="2">The sequence shown here is derived from an EMBL/GenBank/DDBJ whole genome shotgun (WGS) entry which is preliminary data.</text>
</comment>
<name>A0A1Y1X0R6_9FUNG</name>
<keyword evidence="3" id="KW-1185">Reference proteome</keyword>
<feature type="chain" id="PRO_5012666088" description="Adhesin domain-containing protein" evidence="1">
    <location>
        <begin position="23"/>
        <end position="564"/>
    </location>
</feature>
<reference evidence="2 3" key="2">
    <citation type="submission" date="2016-08" db="EMBL/GenBank/DDBJ databases">
        <title>Pervasive Adenine N6-methylation of Active Genes in Fungi.</title>
        <authorList>
            <consortium name="DOE Joint Genome Institute"/>
            <person name="Mondo S.J."/>
            <person name="Dannebaum R.O."/>
            <person name="Kuo R.C."/>
            <person name="Labutti K."/>
            <person name="Haridas S."/>
            <person name="Kuo A."/>
            <person name="Salamov A."/>
            <person name="Ahrendt S.R."/>
            <person name="Lipzen A."/>
            <person name="Sullivan W."/>
            <person name="Andreopoulos W.B."/>
            <person name="Clum A."/>
            <person name="Lindquist E."/>
            <person name="Daum C."/>
            <person name="Ramamoorthy G.K."/>
            <person name="Gryganskyi A."/>
            <person name="Culley D."/>
            <person name="Magnuson J.K."/>
            <person name="James T.Y."/>
            <person name="O'Malley M.A."/>
            <person name="Stajich J.E."/>
            <person name="Spatafora J.W."/>
            <person name="Visel A."/>
            <person name="Grigoriev I.V."/>
        </authorList>
    </citation>
    <scope>NUCLEOTIDE SEQUENCE [LARGE SCALE GENOMIC DNA]</scope>
    <source>
        <strain evidence="2 3">S4</strain>
    </source>
</reference>
<dbReference type="OrthoDB" id="2140054at2759"/>
<evidence type="ECO:0000313" key="2">
    <source>
        <dbReference type="EMBL" id="ORX79302.1"/>
    </source>
</evidence>
<organism evidence="2 3">
    <name type="scientific">Anaeromyces robustus</name>
    <dbReference type="NCBI Taxonomy" id="1754192"/>
    <lineage>
        <taxon>Eukaryota</taxon>
        <taxon>Fungi</taxon>
        <taxon>Fungi incertae sedis</taxon>
        <taxon>Chytridiomycota</taxon>
        <taxon>Chytridiomycota incertae sedis</taxon>
        <taxon>Neocallimastigomycetes</taxon>
        <taxon>Neocallimastigales</taxon>
        <taxon>Neocallimastigaceae</taxon>
        <taxon>Anaeromyces</taxon>
    </lineage>
</organism>
<accession>A0A1Y1X0R6</accession>
<dbReference type="Pfam" id="PF14262">
    <property type="entry name" value="Cthe_2159"/>
    <property type="match status" value="1"/>
</dbReference>
<dbReference type="EMBL" id="MCFG01000180">
    <property type="protein sequence ID" value="ORX79302.1"/>
    <property type="molecule type" value="Genomic_DNA"/>
</dbReference>
<protein>
    <recommendedName>
        <fullName evidence="4">Adhesin domain-containing protein</fullName>
    </recommendedName>
</protein>
<keyword evidence="1" id="KW-0732">Signal</keyword>
<reference evidence="2 3" key="1">
    <citation type="submission" date="2016-08" db="EMBL/GenBank/DDBJ databases">
        <title>A Parts List for Fungal Cellulosomes Revealed by Comparative Genomics.</title>
        <authorList>
            <consortium name="DOE Joint Genome Institute"/>
            <person name="Haitjema C.H."/>
            <person name="Gilmore S.P."/>
            <person name="Henske J.K."/>
            <person name="Solomon K.V."/>
            <person name="De Groot R."/>
            <person name="Kuo A."/>
            <person name="Mondo S.J."/>
            <person name="Salamov A.A."/>
            <person name="Labutti K."/>
            <person name="Zhao Z."/>
            <person name="Chiniquy J."/>
            <person name="Barry K."/>
            <person name="Brewer H.M."/>
            <person name="Purvine S.O."/>
            <person name="Wright A.T."/>
            <person name="Boxma B."/>
            <person name="Van Alen T."/>
            <person name="Hackstein J.H."/>
            <person name="Baker S.E."/>
            <person name="Grigoriev I.V."/>
            <person name="O'Malley M.A."/>
        </authorList>
    </citation>
    <scope>NUCLEOTIDE SEQUENCE [LARGE SCALE GENOMIC DNA]</scope>
    <source>
        <strain evidence="2 3">S4</strain>
    </source>
</reference>
<dbReference type="InterPro" id="IPR025584">
    <property type="entry name" value="Cthe_2159"/>
</dbReference>
<dbReference type="STRING" id="1754192.A0A1Y1X0R6"/>
<dbReference type="AlphaFoldDB" id="A0A1Y1X0R6"/>
<proteinExistence type="predicted"/>
<gene>
    <name evidence="2" type="ORF">BCR32DRAFT_294529</name>
</gene>